<dbReference type="RefSeq" id="WP_122104172.1">
    <property type="nucleotide sequence ID" value="NZ_JBHSKV010000001.1"/>
</dbReference>
<evidence type="ECO:0000313" key="5">
    <source>
        <dbReference type="Proteomes" id="UP001596145"/>
    </source>
</evidence>
<dbReference type="Pfam" id="PF23991">
    <property type="entry name" value="DUF7310"/>
    <property type="match status" value="1"/>
</dbReference>
<dbReference type="InterPro" id="IPR055734">
    <property type="entry name" value="DUF7310"/>
</dbReference>
<feature type="coiled-coil region" evidence="1">
    <location>
        <begin position="14"/>
        <end position="68"/>
    </location>
</feature>
<evidence type="ECO:0000313" key="4">
    <source>
        <dbReference type="EMBL" id="MFC5133129.1"/>
    </source>
</evidence>
<proteinExistence type="predicted"/>
<dbReference type="EMBL" id="JBHSKV010000001">
    <property type="protein sequence ID" value="MFC5133129.1"/>
    <property type="molecule type" value="Genomic_DNA"/>
</dbReference>
<dbReference type="AlphaFoldDB" id="A0ABD5QLI1"/>
<gene>
    <name evidence="4" type="ORF">ACFPJA_00100</name>
</gene>
<evidence type="ECO:0000256" key="1">
    <source>
        <dbReference type="SAM" id="Coils"/>
    </source>
</evidence>
<feature type="compositionally biased region" description="Basic and acidic residues" evidence="2">
    <location>
        <begin position="182"/>
        <end position="196"/>
    </location>
</feature>
<sequence>MANQTNASGSPRDRARLEERLDAVERALTGTDRTVAGVVDGAAADAEREAIADRLDAVEARIEELEAATQAVRGYAGAIRAVNREVERRADLALARATAARDGSSPALEPSTGNETRGNETRSDGDFGVHEVPNEEALDAAIPDDGRSTGDRSIASNVGALTSGTGNASRGESNGGSNGDGSEGKENPLERLREAL</sequence>
<reference evidence="4 5" key="1">
    <citation type="journal article" date="2019" name="Int. J. Syst. Evol. Microbiol.">
        <title>The Global Catalogue of Microorganisms (GCM) 10K type strain sequencing project: providing services to taxonomists for standard genome sequencing and annotation.</title>
        <authorList>
            <consortium name="The Broad Institute Genomics Platform"/>
            <consortium name="The Broad Institute Genome Sequencing Center for Infectious Disease"/>
            <person name="Wu L."/>
            <person name="Ma J."/>
        </authorList>
    </citation>
    <scope>NUCLEOTIDE SEQUENCE [LARGE SCALE GENOMIC DNA]</scope>
    <source>
        <strain evidence="4 5">CGMCC 1.16026</strain>
    </source>
</reference>
<keyword evidence="1" id="KW-0175">Coiled coil</keyword>
<feature type="compositionally biased region" description="Basic and acidic residues" evidence="2">
    <location>
        <begin position="117"/>
        <end position="133"/>
    </location>
</feature>
<feature type="compositionally biased region" description="Polar residues" evidence="2">
    <location>
        <begin position="154"/>
        <end position="165"/>
    </location>
</feature>
<feature type="domain" description="DUF7310" evidence="3">
    <location>
        <begin position="17"/>
        <end position="98"/>
    </location>
</feature>
<comment type="caution">
    <text evidence="4">The sequence shown here is derived from an EMBL/GenBank/DDBJ whole genome shotgun (WGS) entry which is preliminary data.</text>
</comment>
<accession>A0ABD5QLI1</accession>
<keyword evidence="5" id="KW-1185">Reference proteome</keyword>
<evidence type="ECO:0000259" key="3">
    <source>
        <dbReference type="Pfam" id="PF23991"/>
    </source>
</evidence>
<evidence type="ECO:0000256" key="2">
    <source>
        <dbReference type="SAM" id="MobiDB-lite"/>
    </source>
</evidence>
<dbReference type="Proteomes" id="UP001596145">
    <property type="component" value="Unassembled WGS sequence"/>
</dbReference>
<name>A0ABD5QLI1_9EURY</name>
<protein>
    <recommendedName>
        <fullName evidence="3">DUF7310 domain-containing protein</fullName>
    </recommendedName>
</protein>
<organism evidence="4 5">
    <name type="scientific">Halorubrum glutamatedens</name>
    <dbReference type="NCBI Taxonomy" id="2707018"/>
    <lineage>
        <taxon>Archaea</taxon>
        <taxon>Methanobacteriati</taxon>
        <taxon>Methanobacteriota</taxon>
        <taxon>Stenosarchaea group</taxon>
        <taxon>Halobacteria</taxon>
        <taxon>Halobacteriales</taxon>
        <taxon>Haloferacaceae</taxon>
        <taxon>Halorubrum</taxon>
    </lineage>
</organism>
<feature type="region of interest" description="Disordered" evidence="2">
    <location>
        <begin position="96"/>
        <end position="196"/>
    </location>
</feature>